<evidence type="ECO:0000256" key="1">
    <source>
        <dbReference type="SAM" id="MobiDB-lite"/>
    </source>
</evidence>
<dbReference type="HOGENOM" id="CLU_1964788_0_0_1"/>
<proteinExistence type="predicted"/>
<dbReference type="VEuPathDB" id="FungiDB:MELLADRAFT_77585"/>
<dbReference type="AlphaFoldDB" id="F4RJI8"/>
<feature type="region of interest" description="Disordered" evidence="1">
    <location>
        <begin position="84"/>
        <end position="128"/>
    </location>
</feature>
<accession>F4RJI8</accession>
<dbReference type="EMBL" id="GL883104">
    <property type="protein sequence ID" value="EGG07315.1"/>
    <property type="molecule type" value="Genomic_DNA"/>
</dbReference>
<keyword evidence="2" id="KW-1133">Transmembrane helix</keyword>
<feature type="transmembrane region" description="Helical" evidence="2">
    <location>
        <begin position="22"/>
        <end position="42"/>
    </location>
</feature>
<keyword evidence="2" id="KW-0472">Membrane</keyword>
<evidence type="ECO:0000313" key="4">
    <source>
        <dbReference type="Proteomes" id="UP000001072"/>
    </source>
</evidence>
<dbReference type="KEGG" id="mlr:MELLADRAFT_77585"/>
<dbReference type="GeneID" id="18932963"/>
<keyword evidence="2" id="KW-0812">Transmembrane</keyword>
<sequence length="128" mass="13933">MSLNTESTSPVDSSVPTLGKHILLAVGVAGVAVSSLMIVVVIRMRGQMRRIMNQERPLSEITIEENFSDHCRVGPITSATKLFDPSDYQTPTSPSLSLHITKNHPTTCKQDGEISPDDTIPLSLPLQH</sequence>
<feature type="compositionally biased region" description="Polar residues" evidence="1">
    <location>
        <begin position="87"/>
        <end position="109"/>
    </location>
</feature>
<reference evidence="4" key="1">
    <citation type="journal article" date="2011" name="Proc. Natl. Acad. Sci. U.S.A.">
        <title>Obligate biotrophy features unraveled by the genomic analysis of rust fungi.</title>
        <authorList>
            <person name="Duplessis S."/>
            <person name="Cuomo C.A."/>
            <person name="Lin Y.-C."/>
            <person name="Aerts A."/>
            <person name="Tisserant E."/>
            <person name="Veneault-Fourrey C."/>
            <person name="Joly D.L."/>
            <person name="Hacquard S."/>
            <person name="Amselem J."/>
            <person name="Cantarel B.L."/>
            <person name="Chiu R."/>
            <person name="Coutinho P.M."/>
            <person name="Feau N."/>
            <person name="Field M."/>
            <person name="Frey P."/>
            <person name="Gelhaye E."/>
            <person name="Goldberg J."/>
            <person name="Grabherr M.G."/>
            <person name="Kodira C.D."/>
            <person name="Kohler A."/>
            <person name="Kuees U."/>
            <person name="Lindquist E.A."/>
            <person name="Lucas S.M."/>
            <person name="Mago R."/>
            <person name="Mauceli E."/>
            <person name="Morin E."/>
            <person name="Murat C."/>
            <person name="Pangilinan J.L."/>
            <person name="Park R."/>
            <person name="Pearson M."/>
            <person name="Quesneville H."/>
            <person name="Rouhier N."/>
            <person name="Sakthikumar S."/>
            <person name="Salamov A.A."/>
            <person name="Schmutz J."/>
            <person name="Selles B."/>
            <person name="Shapiro H."/>
            <person name="Tanguay P."/>
            <person name="Tuskan G.A."/>
            <person name="Henrissat B."/>
            <person name="Van de Peer Y."/>
            <person name="Rouze P."/>
            <person name="Ellis J.G."/>
            <person name="Dodds P.N."/>
            <person name="Schein J.E."/>
            <person name="Zhong S."/>
            <person name="Hamelin R.C."/>
            <person name="Grigoriev I.V."/>
            <person name="Szabo L.J."/>
            <person name="Martin F."/>
        </authorList>
    </citation>
    <scope>NUCLEOTIDE SEQUENCE [LARGE SCALE GENOMIC DNA]</scope>
    <source>
        <strain evidence="4">98AG31 / pathotype 3-4-7</strain>
    </source>
</reference>
<evidence type="ECO:0000313" key="3">
    <source>
        <dbReference type="EMBL" id="EGG07315.1"/>
    </source>
</evidence>
<keyword evidence="4" id="KW-1185">Reference proteome</keyword>
<dbReference type="InParanoid" id="F4RJI8"/>
<organism evidence="4">
    <name type="scientific">Melampsora larici-populina (strain 98AG31 / pathotype 3-4-7)</name>
    <name type="common">Poplar leaf rust fungus</name>
    <dbReference type="NCBI Taxonomy" id="747676"/>
    <lineage>
        <taxon>Eukaryota</taxon>
        <taxon>Fungi</taxon>
        <taxon>Dikarya</taxon>
        <taxon>Basidiomycota</taxon>
        <taxon>Pucciniomycotina</taxon>
        <taxon>Pucciniomycetes</taxon>
        <taxon>Pucciniales</taxon>
        <taxon>Melampsoraceae</taxon>
        <taxon>Melampsora</taxon>
    </lineage>
</organism>
<protein>
    <submittedName>
        <fullName evidence="3">Uncharacterized protein</fullName>
    </submittedName>
</protein>
<feature type="non-terminal residue" evidence="3">
    <location>
        <position position="128"/>
    </location>
</feature>
<gene>
    <name evidence="3" type="ORF">MELLADRAFT_77585</name>
</gene>
<evidence type="ECO:0000256" key="2">
    <source>
        <dbReference type="SAM" id="Phobius"/>
    </source>
</evidence>
<dbReference type="Proteomes" id="UP000001072">
    <property type="component" value="Unassembled WGS sequence"/>
</dbReference>
<dbReference type="RefSeq" id="XP_007409222.1">
    <property type="nucleotide sequence ID" value="XM_007409160.1"/>
</dbReference>
<name>F4RJI8_MELLP</name>
<dbReference type="OrthoDB" id="10485505at2759"/>